<name>A0A2A4MS84_9GAMM</name>
<dbReference type="InterPro" id="IPR000086">
    <property type="entry name" value="NUDIX_hydrolase_dom"/>
</dbReference>
<accession>A0A2A4MS84</accession>
<dbReference type="PANTHER" id="PTHR12992:SF11">
    <property type="entry name" value="MITOCHONDRIAL COENZYME A DIPHOSPHATASE NUDT8"/>
    <property type="match status" value="1"/>
</dbReference>
<protein>
    <submittedName>
        <fullName evidence="8">CoA pyrophosphatase</fullName>
    </submittedName>
</protein>
<comment type="cofactor">
    <cofactor evidence="1">
        <name>Mn(2+)</name>
        <dbReference type="ChEBI" id="CHEBI:29035"/>
    </cofactor>
</comment>
<feature type="domain" description="Nudix hydrolase" evidence="7">
    <location>
        <begin position="50"/>
        <end position="184"/>
    </location>
</feature>
<evidence type="ECO:0000256" key="4">
    <source>
        <dbReference type="ARBA" id="ARBA00022801"/>
    </source>
</evidence>
<evidence type="ECO:0000313" key="8">
    <source>
        <dbReference type="EMBL" id="PCH62617.1"/>
    </source>
</evidence>
<dbReference type="SUPFAM" id="SSF55811">
    <property type="entry name" value="Nudix"/>
    <property type="match status" value="1"/>
</dbReference>
<sequence length="218" mass="23725">MPKHAYKDSSLLRLLHFLDEHSTSDSHPIIPHHAEVNSLHSYSAPKHSSLRKASVLIPIIKPDKEGVAKIIFTLRSENLNSHAGQVSLPGGSRDASDSDDIATALRESQEEIGLDSDKVEVIGQLADLILPSGFCVTPVIALVETELTLNPCPIEVAEIFTAPLALILDLDSYTRSTVQFQNKPRTILEINHGKYRIWGATAAILYSLAAQLNAFSSG</sequence>
<gene>
    <name evidence="8" type="ORF">COC19_02595</name>
</gene>
<dbReference type="Pfam" id="PF00293">
    <property type="entry name" value="NUDIX"/>
    <property type="match status" value="1"/>
</dbReference>
<dbReference type="CDD" id="cd03426">
    <property type="entry name" value="NUDIX_CoAse_Nudt7"/>
    <property type="match status" value="1"/>
</dbReference>
<dbReference type="AlphaFoldDB" id="A0A2A4MS84"/>
<evidence type="ECO:0000256" key="5">
    <source>
        <dbReference type="ARBA" id="ARBA00022842"/>
    </source>
</evidence>
<dbReference type="GO" id="GO:0046872">
    <property type="term" value="F:metal ion binding"/>
    <property type="evidence" value="ECO:0007669"/>
    <property type="project" value="UniProtKB-KW"/>
</dbReference>
<keyword evidence="5" id="KW-0460">Magnesium</keyword>
<keyword evidence="3" id="KW-0479">Metal-binding</keyword>
<dbReference type="GO" id="GO:0010945">
    <property type="term" value="F:coenzyme A diphosphatase activity"/>
    <property type="evidence" value="ECO:0007669"/>
    <property type="project" value="InterPro"/>
</dbReference>
<dbReference type="Gene3D" id="3.90.79.10">
    <property type="entry name" value="Nucleoside Triphosphate Pyrophosphohydrolase"/>
    <property type="match status" value="1"/>
</dbReference>
<evidence type="ECO:0000256" key="6">
    <source>
        <dbReference type="ARBA" id="ARBA00023211"/>
    </source>
</evidence>
<dbReference type="InterPro" id="IPR015797">
    <property type="entry name" value="NUDIX_hydrolase-like_dom_sf"/>
</dbReference>
<organism evidence="8 9">
    <name type="scientific">SAR86 cluster bacterium</name>
    <dbReference type="NCBI Taxonomy" id="2030880"/>
    <lineage>
        <taxon>Bacteria</taxon>
        <taxon>Pseudomonadati</taxon>
        <taxon>Pseudomonadota</taxon>
        <taxon>Gammaproteobacteria</taxon>
        <taxon>SAR86 cluster</taxon>
    </lineage>
</organism>
<dbReference type="PANTHER" id="PTHR12992">
    <property type="entry name" value="NUDIX HYDROLASE"/>
    <property type="match status" value="1"/>
</dbReference>
<keyword evidence="4" id="KW-0378">Hydrolase</keyword>
<keyword evidence="6" id="KW-0464">Manganese</keyword>
<dbReference type="NCBIfam" id="NF007980">
    <property type="entry name" value="PRK10707.1"/>
    <property type="match status" value="1"/>
</dbReference>
<evidence type="ECO:0000256" key="1">
    <source>
        <dbReference type="ARBA" id="ARBA00001936"/>
    </source>
</evidence>
<evidence type="ECO:0000256" key="3">
    <source>
        <dbReference type="ARBA" id="ARBA00022723"/>
    </source>
</evidence>
<evidence type="ECO:0000313" key="9">
    <source>
        <dbReference type="Proteomes" id="UP000218172"/>
    </source>
</evidence>
<evidence type="ECO:0000259" key="7">
    <source>
        <dbReference type="PROSITE" id="PS51462"/>
    </source>
</evidence>
<comment type="caution">
    <text evidence="8">The sequence shown here is derived from an EMBL/GenBank/DDBJ whole genome shotgun (WGS) entry which is preliminary data.</text>
</comment>
<dbReference type="InterPro" id="IPR045121">
    <property type="entry name" value="CoAse"/>
</dbReference>
<comment type="cofactor">
    <cofactor evidence="2">
        <name>Mg(2+)</name>
        <dbReference type="ChEBI" id="CHEBI:18420"/>
    </cofactor>
</comment>
<evidence type="ECO:0000256" key="2">
    <source>
        <dbReference type="ARBA" id="ARBA00001946"/>
    </source>
</evidence>
<reference evidence="9" key="1">
    <citation type="submission" date="2017-08" db="EMBL/GenBank/DDBJ databases">
        <title>A dynamic microbial community with high functional redundancy inhabits the cold, oxic subseafloor aquifer.</title>
        <authorList>
            <person name="Tully B.J."/>
            <person name="Wheat C.G."/>
            <person name="Glazer B.T."/>
            <person name="Huber J.A."/>
        </authorList>
    </citation>
    <scope>NUCLEOTIDE SEQUENCE [LARGE SCALE GENOMIC DNA]</scope>
</reference>
<dbReference type="Proteomes" id="UP000218172">
    <property type="component" value="Unassembled WGS sequence"/>
</dbReference>
<proteinExistence type="predicted"/>
<dbReference type="EMBL" id="NVQR01000036">
    <property type="protein sequence ID" value="PCH62617.1"/>
    <property type="molecule type" value="Genomic_DNA"/>
</dbReference>
<dbReference type="PROSITE" id="PS51462">
    <property type="entry name" value="NUDIX"/>
    <property type="match status" value="1"/>
</dbReference>